<name>A0A9Q3CGY6_9BASI</name>
<feature type="domain" description="UTP23 sensor motif region" evidence="8">
    <location>
        <begin position="220"/>
        <end position="239"/>
    </location>
</feature>
<comment type="similarity">
    <text evidence="6">Belongs to the UTP23/FCF1 family. UTP23 subfamily.</text>
</comment>
<dbReference type="GO" id="GO:0006364">
    <property type="term" value="P:rRNA processing"/>
    <property type="evidence" value="ECO:0007669"/>
    <property type="project" value="UniProtKB-KW"/>
</dbReference>
<keyword evidence="3" id="KW-0698">rRNA processing</keyword>
<evidence type="ECO:0000256" key="7">
    <source>
        <dbReference type="SAM" id="MobiDB-lite"/>
    </source>
</evidence>
<feature type="region of interest" description="Disordered" evidence="7">
    <location>
        <begin position="190"/>
        <end position="293"/>
    </location>
</feature>
<feature type="compositionally biased region" description="Basic residues" evidence="7">
    <location>
        <begin position="234"/>
        <end position="247"/>
    </location>
</feature>
<dbReference type="InterPro" id="IPR029060">
    <property type="entry name" value="PIN-like_dom_sf"/>
</dbReference>
<evidence type="ECO:0000256" key="6">
    <source>
        <dbReference type="ARBA" id="ARBA00038503"/>
    </source>
</evidence>
<accession>A0A9Q3CGY6</accession>
<comment type="function">
    <text evidence="5">Involved in rRNA-processing and ribosome biogenesis.</text>
</comment>
<dbReference type="InterPro" id="IPR057776">
    <property type="entry name" value="UTP23_sensor"/>
</dbReference>
<keyword evidence="10" id="KW-1185">Reference proteome</keyword>
<gene>
    <name evidence="9" type="ORF">O181_022196</name>
</gene>
<evidence type="ECO:0000259" key="8">
    <source>
        <dbReference type="Pfam" id="PF24779"/>
    </source>
</evidence>
<evidence type="ECO:0000256" key="1">
    <source>
        <dbReference type="ARBA" id="ARBA00004604"/>
    </source>
</evidence>
<sequence>MHVYNSVFKFREPYQVLVDGDFMMTAISQKMDLHSRLAAVLGGTVKLMITQCTISHLIQSASKANQVAQEALDFSRKICERRKCNHWQTKSSSVECIKGILGDTENRLRYMICTQDPSFRLFLREKVIGVPILYVNRSGLLLLEEEGPATELKRKELEEQKLHVLPEELAQLETVNAQLESAAPIQLVNRPGDSYPLTQPNKSISTSQTVSAQRLQNKLTKKKPRKGGPNPLSVKKKKSTTMKKQRVQVKSVQPNPSDSNLTTKTSKRKRKQAKTNEQSESAADQNARKSETS</sequence>
<organism evidence="9 10">
    <name type="scientific">Austropuccinia psidii MF-1</name>
    <dbReference type="NCBI Taxonomy" id="1389203"/>
    <lineage>
        <taxon>Eukaryota</taxon>
        <taxon>Fungi</taxon>
        <taxon>Dikarya</taxon>
        <taxon>Basidiomycota</taxon>
        <taxon>Pucciniomycotina</taxon>
        <taxon>Pucciniomycetes</taxon>
        <taxon>Pucciniales</taxon>
        <taxon>Sphaerophragmiaceae</taxon>
        <taxon>Austropuccinia</taxon>
    </lineage>
</organism>
<dbReference type="Proteomes" id="UP000765509">
    <property type="component" value="Unassembled WGS sequence"/>
</dbReference>
<dbReference type="InterPro" id="IPR006984">
    <property type="entry name" value="Fcf1/UTP23"/>
</dbReference>
<dbReference type="OrthoDB" id="25675at2759"/>
<feature type="compositionally biased region" description="Polar residues" evidence="7">
    <location>
        <begin position="275"/>
        <end position="284"/>
    </location>
</feature>
<protein>
    <recommendedName>
        <fullName evidence="8">UTP23 sensor motif region domain-containing protein</fullName>
    </recommendedName>
</protein>
<comment type="subcellular location">
    <subcellularLocation>
        <location evidence="1">Nucleus</location>
        <location evidence="1">Nucleolus</location>
    </subcellularLocation>
</comment>
<dbReference type="Pfam" id="PF04900">
    <property type="entry name" value="Fcf1"/>
    <property type="match status" value="1"/>
</dbReference>
<dbReference type="Pfam" id="PF24779">
    <property type="entry name" value="UTP23_sensor"/>
    <property type="match status" value="1"/>
</dbReference>
<comment type="caution">
    <text evidence="9">The sequence shown here is derived from an EMBL/GenBank/DDBJ whole genome shotgun (WGS) entry which is preliminary data.</text>
</comment>
<keyword evidence="2" id="KW-0690">Ribosome biogenesis</keyword>
<reference evidence="9" key="1">
    <citation type="submission" date="2021-03" db="EMBL/GenBank/DDBJ databases">
        <title>Draft genome sequence of rust myrtle Austropuccinia psidii MF-1, a brazilian biotype.</title>
        <authorList>
            <person name="Quecine M.C."/>
            <person name="Pachon D.M.R."/>
            <person name="Bonatelli M.L."/>
            <person name="Correr F.H."/>
            <person name="Franceschini L.M."/>
            <person name="Leite T.F."/>
            <person name="Margarido G.R.A."/>
            <person name="Almeida C.A."/>
            <person name="Ferrarezi J.A."/>
            <person name="Labate C.A."/>
        </authorList>
    </citation>
    <scope>NUCLEOTIDE SEQUENCE</scope>
    <source>
        <strain evidence="9">MF-1</strain>
    </source>
</reference>
<dbReference type="SUPFAM" id="SSF88723">
    <property type="entry name" value="PIN domain-like"/>
    <property type="match status" value="1"/>
</dbReference>
<dbReference type="GO" id="GO:0032040">
    <property type="term" value="C:small-subunit processome"/>
    <property type="evidence" value="ECO:0007669"/>
    <property type="project" value="InterPro"/>
</dbReference>
<keyword evidence="4" id="KW-0539">Nucleus</keyword>
<feature type="compositionally biased region" description="Polar residues" evidence="7">
    <location>
        <begin position="196"/>
        <end position="218"/>
    </location>
</feature>
<feature type="compositionally biased region" description="Polar residues" evidence="7">
    <location>
        <begin position="248"/>
        <end position="264"/>
    </location>
</feature>
<evidence type="ECO:0000256" key="2">
    <source>
        <dbReference type="ARBA" id="ARBA00022517"/>
    </source>
</evidence>
<dbReference type="EMBL" id="AVOT02006802">
    <property type="protein sequence ID" value="MBW0482481.1"/>
    <property type="molecule type" value="Genomic_DNA"/>
</dbReference>
<evidence type="ECO:0000313" key="10">
    <source>
        <dbReference type="Proteomes" id="UP000765509"/>
    </source>
</evidence>
<evidence type="ECO:0000256" key="5">
    <source>
        <dbReference type="ARBA" id="ARBA00037300"/>
    </source>
</evidence>
<dbReference type="Gene3D" id="3.40.50.1010">
    <property type="entry name" value="5'-nuclease"/>
    <property type="match status" value="1"/>
</dbReference>
<dbReference type="PANTHER" id="PTHR12416">
    <property type="entry name" value="RRNA-PROCESSING PROTEIN UTP23 HOMOLOG"/>
    <property type="match status" value="1"/>
</dbReference>
<evidence type="ECO:0000313" key="9">
    <source>
        <dbReference type="EMBL" id="MBW0482481.1"/>
    </source>
</evidence>
<proteinExistence type="inferred from homology"/>
<evidence type="ECO:0000256" key="4">
    <source>
        <dbReference type="ARBA" id="ARBA00023242"/>
    </source>
</evidence>
<dbReference type="AlphaFoldDB" id="A0A9Q3CGY6"/>
<evidence type="ECO:0000256" key="3">
    <source>
        <dbReference type="ARBA" id="ARBA00022552"/>
    </source>
</evidence>